<reference evidence="2 3" key="1">
    <citation type="submission" date="2018-06" db="EMBL/GenBank/DDBJ databases">
        <authorList>
            <consortium name="Pathogen Informatics"/>
            <person name="Doyle S."/>
        </authorList>
    </citation>
    <scope>NUCLEOTIDE SEQUENCE [LARGE SCALE GENOMIC DNA]</scope>
    <source>
        <strain evidence="2 3">NCTC1934</strain>
    </source>
</reference>
<dbReference type="OrthoDB" id="466122at2"/>
<evidence type="ECO:0000313" key="3">
    <source>
        <dbReference type="Proteomes" id="UP000255467"/>
    </source>
</evidence>
<protein>
    <submittedName>
        <fullName evidence="2">Uncharacterized protein</fullName>
    </submittedName>
</protein>
<evidence type="ECO:0000313" key="4">
    <source>
        <dbReference type="Proteomes" id="UP000317039"/>
    </source>
</evidence>
<sequence length="102" mass="10996">MSMMLTGLIDLDAPNEAELRGGQTGTFTEVTFPTPFPPNSHVIVIPMVQTFNGPDTPGVRIADVTTKGFRIRMNEVVVEGKALAPRSGTHTKETIAWLATTV</sequence>
<gene>
    <name evidence="1" type="ORF">FOH10_26400</name>
    <name evidence="2" type="ORF">NCTC1934_02701</name>
</gene>
<name>A0A378YHZ3_9NOCA</name>
<dbReference type="EMBL" id="CP041695">
    <property type="protein sequence ID" value="QDP81727.1"/>
    <property type="molecule type" value="Genomic_DNA"/>
</dbReference>
<dbReference type="EMBL" id="UGRY01000002">
    <property type="protein sequence ID" value="SUA76764.1"/>
    <property type="molecule type" value="Genomic_DNA"/>
</dbReference>
<dbReference type="Proteomes" id="UP000255467">
    <property type="component" value="Unassembled WGS sequence"/>
</dbReference>
<dbReference type="AlphaFoldDB" id="A0A378YHZ3"/>
<evidence type="ECO:0000313" key="2">
    <source>
        <dbReference type="EMBL" id="SUA76764.1"/>
    </source>
</evidence>
<evidence type="ECO:0000313" key="1">
    <source>
        <dbReference type="EMBL" id="QDP81727.1"/>
    </source>
</evidence>
<dbReference type="RefSeq" id="WP_039809956.1">
    <property type="nucleotide sequence ID" value="NZ_CP041695.1"/>
</dbReference>
<keyword evidence="3" id="KW-1185">Reference proteome</keyword>
<dbReference type="GeneID" id="80335894"/>
<proteinExistence type="predicted"/>
<dbReference type="KEGG" id="nod:FOH10_26400"/>
<dbReference type="Proteomes" id="UP000317039">
    <property type="component" value="Chromosome"/>
</dbReference>
<organism evidence="2 3">
    <name type="scientific">Nocardia otitidiscaviarum</name>
    <dbReference type="NCBI Taxonomy" id="1823"/>
    <lineage>
        <taxon>Bacteria</taxon>
        <taxon>Bacillati</taxon>
        <taxon>Actinomycetota</taxon>
        <taxon>Actinomycetes</taxon>
        <taxon>Mycobacteriales</taxon>
        <taxon>Nocardiaceae</taxon>
        <taxon>Nocardia</taxon>
    </lineage>
</organism>
<reference evidence="1 4" key="2">
    <citation type="submission" date="2019-07" db="EMBL/GenBank/DDBJ databases">
        <title>Complete Genome Sequence and Methylome Analysis of Nocardia otitidis-caviarum NEB252.</title>
        <authorList>
            <person name="Fomenkov A."/>
            <person name="Anton B.P."/>
            <person name="Vincze T."/>
            <person name="Roberts R.J."/>
        </authorList>
    </citation>
    <scope>NUCLEOTIDE SEQUENCE [LARGE SCALE GENOMIC DNA]</scope>
    <source>
        <strain evidence="1 4">NEB252</strain>
    </source>
</reference>
<accession>A0A378YHZ3</accession>